<organism evidence="3 4">
    <name type="scientific">Candidatus Sulfuritelmatomonas gaucii</name>
    <dbReference type="NCBI Taxonomy" id="2043161"/>
    <lineage>
        <taxon>Bacteria</taxon>
        <taxon>Pseudomonadati</taxon>
        <taxon>Acidobacteriota</taxon>
        <taxon>Terriglobia</taxon>
        <taxon>Terriglobales</taxon>
        <taxon>Acidobacteriaceae</taxon>
        <taxon>Candidatus Sulfuritelmatomonas</taxon>
    </lineage>
</organism>
<evidence type="ECO:0000313" key="4">
    <source>
        <dbReference type="Proteomes" id="UP000239735"/>
    </source>
</evidence>
<gene>
    <name evidence="3" type="ORF">SBA5_50094</name>
</gene>
<feature type="chain" id="PRO_5014932215" description="FG-GAP repeat protein" evidence="2">
    <location>
        <begin position="24"/>
        <end position="393"/>
    </location>
</feature>
<dbReference type="InterPro" id="IPR013517">
    <property type="entry name" value="FG-GAP"/>
</dbReference>
<evidence type="ECO:0008006" key="5">
    <source>
        <dbReference type="Google" id="ProtNLM"/>
    </source>
</evidence>
<proteinExistence type="predicted"/>
<dbReference type="SUPFAM" id="SSF69318">
    <property type="entry name" value="Integrin alpha N-terminal domain"/>
    <property type="match status" value="1"/>
</dbReference>
<dbReference type="Proteomes" id="UP000239735">
    <property type="component" value="Unassembled WGS sequence"/>
</dbReference>
<dbReference type="EMBL" id="OKRB01000108">
    <property type="protein sequence ID" value="SPE25505.1"/>
    <property type="molecule type" value="Genomic_DNA"/>
</dbReference>
<dbReference type="PROSITE" id="PS51257">
    <property type="entry name" value="PROKAR_LIPOPROTEIN"/>
    <property type="match status" value="1"/>
</dbReference>
<evidence type="ECO:0000256" key="1">
    <source>
        <dbReference type="ARBA" id="ARBA00022729"/>
    </source>
</evidence>
<keyword evidence="1 2" id="KW-0732">Signal</keyword>
<sequence>MLSRSCMLSAALCAATSASACFAQSYTNWSLIPSGSDPGLYGGSTYAVDLNNDGVPDLVTNEVFQNANNLSPDFAVFIANGDGTFQAPVLYQYSPASIPPGDTGPYNIPMAFGDFNGDGNVDVAMPVGNDTIAVYLGKGDGTFANPWYSVISLPSNQYVLTSYPVFVAADFNHDGKLDLALVGVNTDESGETVYVLPDEGNGLFSTVDPVLNVATYPNGSGGVRELLTGDFDGDTNADLAAEISAGSQNGESLGATTVHVLYGDGNLGFNDTIPINNPNSLGQLNVGDLNSDGKSDLYVIGSTMLTWYGQWGETFASHSQQIAPAEYRTSFQPMADFNNDGLNDLVATAQTYTDSFLVFLLATPLPASSMFRHGTHPPTCRLLPAAPASIRFR</sequence>
<name>A0A2N9LQW8_9BACT</name>
<evidence type="ECO:0000313" key="3">
    <source>
        <dbReference type="EMBL" id="SPE25505.1"/>
    </source>
</evidence>
<dbReference type="OrthoDB" id="112218at2"/>
<feature type="signal peptide" evidence="2">
    <location>
        <begin position="1"/>
        <end position="23"/>
    </location>
</feature>
<dbReference type="PANTHER" id="PTHR46580">
    <property type="entry name" value="SENSOR KINASE-RELATED"/>
    <property type="match status" value="1"/>
</dbReference>
<dbReference type="Gene3D" id="2.130.10.130">
    <property type="entry name" value="Integrin alpha, N-terminal"/>
    <property type="match status" value="2"/>
</dbReference>
<evidence type="ECO:0000256" key="2">
    <source>
        <dbReference type="SAM" id="SignalP"/>
    </source>
</evidence>
<protein>
    <recommendedName>
        <fullName evidence="5">FG-GAP repeat protein</fullName>
    </recommendedName>
</protein>
<dbReference type="PANTHER" id="PTHR46580:SF4">
    <property type="entry name" value="ATP_GTP-BINDING PROTEIN"/>
    <property type="match status" value="1"/>
</dbReference>
<dbReference type="AlphaFoldDB" id="A0A2N9LQW8"/>
<dbReference type="InterPro" id="IPR028994">
    <property type="entry name" value="Integrin_alpha_N"/>
</dbReference>
<accession>A0A2N9LQW8</accession>
<dbReference type="Pfam" id="PF13517">
    <property type="entry name" value="FG-GAP_3"/>
    <property type="match status" value="2"/>
</dbReference>
<reference evidence="4" key="1">
    <citation type="submission" date="2018-02" db="EMBL/GenBank/DDBJ databases">
        <authorList>
            <person name="Hausmann B."/>
        </authorList>
    </citation>
    <scope>NUCLEOTIDE SEQUENCE [LARGE SCALE GENOMIC DNA]</scope>
    <source>
        <strain evidence="4">Peat soil MAG SbA5</strain>
    </source>
</reference>